<evidence type="ECO:0000313" key="4">
    <source>
        <dbReference type="EMBL" id="PAV04205.1"/>
    </source>
</evidence>
<reference evidence="4 5" key="1">
    <citation type="journal article" date="2017" name="BMC Genomics">
        <title>Genomic analysis of methanogenic archaea reveals a shift towards energy conservation.</title>
        <authorList>
            <person name="Gilmore S.P."/>
            <person name="Henske J.K."/>
            <person name="Sexton J.A."/>
            <person name="Solomon K.V."/>
            <person name="Seppala S."/>
            <person name="Yoo J.I."/>
            <person name="Huyett L.M."/>
            <person name="Pressman A."/>
            <person name="Cogan J.Z."/>
            <person name="Kivenson V."/>
            <person name="Peng X."/>
            <person name="Tan Y."/>
            <person name="Valentine D.L."/>
            <person name="O'Malley M.A."/>
        </authorList>
    </citation>
    <scope>NUCLEOTIDE SEQUENCE [LARGE SCALE GENOMIC DNA]</scope>
    <source>
        <strain evidence="4 5">M.o.H.</strain>
    </source>
</reference>
<comment type="caution">
    <text evidence="4">The sequence shown here is derived from an EMBL/GenBank/DDBJ whole genome shotgun (WGS) entry which is preliminary data.</text>
</comment>
<feature type="domain" description="Proteinase inhibitor I42 chagasin" evidence="3">
    <location>
        <begin position="40"/>
        <end position="127"/>
    </location>
</feature>
<proteinExistence type="predicted"/>
<dbReference type="InterPro" id="IPR052781">
    <property type="entry name" value="Cys_protease_inhibitor_I42"/>
</dbReference>
<dbReference type="InterPro" id="IPR036331">
    <property type="entry name" value="Chagasin-like_sf"/>
</dbReference>
<dbReference type="InterPro" id="IPR018990">
    <property type="entry name" value="Prot_inh_I42_chagasin"/>
</dbReference>
<keyword evidence="2" id="KW-0789">Thiol protease inhibitor</keyword>
<dbReference type="SUPFAM" id="SSF141066">
    <property type="entry name" value="ICP-like"/>
    <property type="match status" value="1"/>
</dbReference>
<sequence>MKCLKTASILILAVFSLSMVSGVFAADRCILPVKEEKKLTVNVNEKFNITLESNPSTGYKWISEFDSNSLKLVNETYIPDMPIRCGSGGYQIFTFKALKTGKTDLTMKYIMPWENCLPAKEIIYHINIVN</sequence>
<evidence type="ECO:0000256" key="2">
    <source>
        <dbReference type="ARBA" id="ARBA00022704"/>
    </source>
</evidence>
<dbReference type="AlphaFoldDB" id="A0A2A2H4B4"/>
<dbReference type="RefSeq" id="WP_069585234.1">
    <property type="nucleotide sequence ID" value="NZ_LMVM01000023.1"/>
</dbReference>
<keyword evidence="5" id="KW-1185">Reference proteome</keyword>
<gene>
    <name evidence="4" type="ORF">ASJ80_04970</name>
</gene>
<dbReference type="Proteomes" id="UP000217784">
    <property type="component" value="Unassembled WGS sequence"/>
</dbReference>
<evidence type="ECO:0000259" key="3">
    <source>
        <dbReference type="Pfam" id="PF09394"/>
    </source>
</evidence>
<dbReference type="EMBL" id="LMVM01000023">
    <property type="protein sequence ID" value="PAV04205.1"/>
    <property type="molecule type" value="Genomic_DNA"/>
</dbReference>
<accession>A0A2A2H4B4</accession>
<evidence type="ECO:0000256" key="1">
    <source>
        <dbReference type="ARBA" id="ARBA00022690"/>
    </source>
</evidence>
<evidence type="ECO:0000313" key="5">
    <source>
        <dbReference type="Proteomes" id="UP000217784"/>
    </source>
</evidence>
<dbReference type="Gene3D" id="2.60.40.2020">
    <property type="match status" value="1"/>
</dbReference>
<organism evidence="4 5">
    <name type="scientific">Methanobacterium bryantii</name>
    <dbReference type="NCBI Taxonomy" id="2161"/>
    <lineage>
        <taxon>Archaea</taxon>
        <taxon>Methanobacteriati</taxon>
        <taxon>Methanobacteriota</taxon>
        <taxon>Methanomada group</taxon>
        <taxon>Methanobacteria</taxon>
        <taxon>Methanobacteriales</taxon>
        <taxon>Methanobacteriaceae</taxon>
        <taxon>Methanobacterium</taxon>
    </lineage>
</organism>
<dbReference type="PANTHER" id="PTHR36530:SF1">
    <property type="entry name" value="AMOEBIASIN-1"/>
    <property type="match status" value="1"/>
</dbReference>
<dbReference type="Pfam" id="PF09394">
    <property type="entry name" value="Inhibitor_I42"/>
    <property type="match status" value="1"/>
</dbReference>
<dbReference type="PANTHER" id="PTHR36530">
    <property type="entry name" value="INHIBITOR OF CYSTEINE PEPTIDASE"/>
    <property type="match status" value="1"/>
</dbReference>
<name>A0A2A2H4B4_METBR</name>
<dbReference type="GO" id="GO:0004869">
    <property type="term" value="F:cysteine-type endopeptidase inhibitor activity"/>
    <property type="evidence" value="ECO:0007669"/>
    <property type="project" value="UniProtKB-KW"/>
</dbReference>
<keyword evidence="1" id="KW-0646">Protease inhibitor</keyword>
<protein>
    <recommendedName>
        <fullName evidence="3">Proteinase inhibitor I42 chagasin domain-containing protein</fullName>
    </recommendedName>
</protein>
<dbReference type="OrthoDB" id="28968at2157"/>